<dbReference type="EMBL" id="PXVD01000005">
    <property type="protein sequence ID" value="MDJ1370632.1"/>
    <property type="molecule type" value="Genomic_DNA"/>
</dbReference>
<dbReference type="InterPro" id="IPR003593">
    <property type="entry name" value="AAA+_ATPase"/>
</dbReference>
<dbReference type="Gene3D" id="3.40.50.300">
    <property type="entry name" value="P-loop containing nucleotide triphosphate hydrolases"/>
    <property type="match status" value="1"/>
</dbReference>
<dbReference type="SMART" id="SM00382">
    <property type="entry name" value="AAA"/>
    <property type="match status" value="1"/>
</dbReference>
<feature type="domain" description="ABC transporter" evidence="4">
    <location>
        <begin position="5"/>
        <end position="253"/>
    </location>
</feature>
<proteinExistence type="predicted"/>
<evidence type="ECO:0000259" key="4">
    <source>
        <dbReference type="PROSITE" id="PS50893"/>
    </source>
</evidence>
<evidence type="ECO:0000256" key="1">
    <source>
        <dbReference type="ARBA" id="ARBA00022448"/>
    </source>
</evidence>
<keyword evidence="1" id="KW-0813">Transport</keyword>
<dbReference type="PANTHER" id="PTHR45772">
    <property type="entry name" value="CONSERVED COMPONENT OF ABC TRANSPORTER FOR NATURAL AMINO ACIDS-RELATED"/>
    <property type="match status" value="1"/>
</dbReference>
<dbReference type="Pfam" id="PF12399">
    <property type="entry name" value="BCA_ABC_TP_C"/>
    <property type="match status" value="1"/>
</dbReference>
<dbReference type="PANTHER" id="PTHR45772:SF1">
    <property type="entry name" value="ABC TRANSPORTER ATP-BINDING PROTEIN"/>
    <property type="match status" value="1"/>
</dbReference>
<dbReference type="PROSITE" id="PS50893">
    <property type="entry name" value="ABC_TRANSPORTER_2"/>
    <property type="match status" value="1"/>
</dbReference>
<dbReference type="Pfam" id="PF00005">
    <property type="entry name" value="ABC_tran"/>
    <property type="match status" value="1"/>
</dbReference>
<keyword evidence="3 5" id="KW-0067">ATP-binding</keyword>
<reference evidence="5" key="2">
    <citation type="journal article" date="2022" name="Sci. Rep.">
        <title>In silico prediction of the enzymes involved in the degradation of the herbicide molinate by Gulosibacter molinativorax ON4T.</title>
        <authorList>
            <person name="Lopes A.R."/>
            <person name="Bunin E."/>
            <person name="Viana A.T."/>
            <person name="Froufe H."/>
            <person name="Munoz-Merida A."/>
            <person name="Pinho D."/>
            <person name="Figueiredo J."/>
            <person name="Barroso C."/>
            <person name="Vaz-Moreira I."/>
            <person name="Bellanger X."/>
            <person name="Egas C."/>
            <person name="Nunes O.C."/>
        </authorList>
    </citation>
    <scope>NUCLEOTIDE SEQUENCE</scope>
    <source>
        <strain evidence="5">ON4</strain>
    </source>
</reference>
<sequence length="260" mass="28233">MSALLELEGVEVRFGAVKALDGVTFSVQPGTIHSVIGPNGAGKSTLLNVLSGVYRTKAGRVEFEGKDITRMRADRITRLGVGRAFQNIALSGDQTVQENLMLGRHALMKSGFVANGLRLPSAVREERVHLERVHEIADFLDLEPFLESPVGELSYGGQKRVEIARALAMEPKLLLLDEPVAGMNANEKRYVSSLLKVVLESLDVTILLVEHDMEMVMSISDQITVLDFGRSIADGVPKDIQEDPAVIGAYLGTPATKETP</sequence>
<organism evidence="5 6">
    <name type="scientific">Gulosibacter molinativorax</name>
    <dbReference type="NCBI Taxonomy" id="256821"/>
    <lineage>
        <taxon>Bacteria</taxon>
        <taxon>Bacillati</taxon>
        <taxon>Actinomycetota</taxon>
        <taxon>Actinomycetes</taxon>
        <taxon>Micrococcales</taxon>
        <taxon>Microbacteriaceae</taxon>
        <taxon>Gulosibacter</taxon>
    </lineage>
</organism>
<dbReference type="GO" id="GO:0005524">
    <property type="term" value="F:ATP binding"/>
    <property type="evidence" value="ECO:0007669"/>
    <property type="project" value="UniProtKB-KW"/>
</dbReference>
<dbReference type="Proteomes" id="UP001170379">
    <property type="component" value="Unassembled WGS sequence"/>
</dbReference>
<dbReference type="InterPro" id="IPR027417">
    <property type="entry name" value="P-loop_NTPase"/>
</dbReference>
<evidence type="ECO:0000313" key="6">
    <source>
        <dbReference type="Proteomes" id="UP001170379"/>
    </source>
</evidence>
<evidence type="ECO:0000256" key="3">
    <source>
        <dbReference type="ARBA" id="ARBA00022840"/>
    </source>
</evidence>
<reference evidence="5" key="1">
    <citation type="submission" date="2018-03" db="EMBL/GenBank/DDBJ databases">
        <authorList>
            <person name="Nunes O.C."/>
            <person name="Lopes A.R."/>
            <person name="Froufe H."/>
            <person name="Munoz-Merida A."/>
            <person name="Barroso C."/>
            <person name="Egas C."/>
        </authorList>
    </citation>
    <scope>NUCLEOTIDE SEQUENCE</scope>
    <source>
        <strain evidence="5">ON4</strain>
    </source>
</reference>
<gene>
    <name evidence="5" type="ORF">C7K25_04495</name>
</gene>
<keyword evidence="6" id="KW-1185">Reference proteome</keyword>
<dbReference type="SUPFAM" id="SSF52540">
    <property type="entry name" value="P-loop containing nucleoside triphosphate hydrolases"/>
    <property type="match status" value="1"/>
</dbReference>
<dbReference type="RefSeq" id="WP_051266277.1">
    <property type="nucleotide sequence ID" value="NZ_CP028426.1"/>
</dbReference>
<protein>
    <submittedName>
        <fullName evidence="5">ABC transporter ATP-binding protein</fullName>
    </submittedName>
</protein>
<evidence type="ECO:0000256" key="2">
    <source>
        <dbReference type="ARBA" id="ARBA00022741"/>
    </source>
</evidence>
<evidence type="ECO:0000313" key="5">
    <source>
        <dbReference type="EMBL" id="MDJ1370632.1"/>
    </source>
</evidence>
<dbReference type="InterPro" id="IPR051120">
    <property type="entry name" value="ABC_AA/LPS_Transport"/>
</dbReference>
<dbReference type="CDD" id="cd03219">
    <property type="entry name" value="ABC_Mj1267_LivG_branched"/>
    <property type="match status" value="1"/>
</dbReference>
<comment type="caution">
    <text evidence="5">The sequence shown here is derived from an EMBL/GenBank/DDBJ whole genome shotgun (WGS) entry which is preliminary data.</text>
</comment>
<accession>A0ABT7C768</accession>
<dbReference type="InterPro" id="IPR032823">
    <property type="entry name" value="BCA_ABC_TP_C"/>
</dbReference>
<dbReference type="InterPro" id="IPR003439">
    <property type="entry name" value="ABC_transporter-like_ATP-bd"/>
</dbReference>
<keyword evidence="2" id="KW-0547">Nucleotide-binding</keyword>
<name>A0ABT7C768_9MICO</name>